<dbReference type="Pfam" id="PF12146">
    <property type="entry name" value="Hydrolase_4"/>
    <property type="match status" value="1"/>
</dbReference>
<evidence type="ECO:0000313" key="5">
    <source>
        <dbReference type="Proteomes" id="UP000076878"/>
    </source>
</evidence>
<dbReference type="InterPro" id="IPR022742">
    <property type="entry name" value="Hydrolase_4"/>
</dbReference>
<accession>A0A143YXQ2</accession>
<keyword evidence="6" id="KW-1185">Reference proteome</keyword>
<gene>
    <name evidence="4" type="ORF">SAMN05216375_11280</name>
    <name evidence="3" type="ORF">TR210_1723</name>
</gene>
<feature type="active site" description="Charge relay system" evidence="1">
    <location>
        <position position="195"/>
    </location>
</feature>
<feature type="domain" description="Serine aminopeptidase S33" evidence="2">
    <location>
        <begin position="18"/>
        <end position="228"/>
    </location>
</feature>
<dbReference type="Proteomes" id="UP000199280">
    <property type="component" value="Unassembled WGS sequence"/>
</dbReference>
<evidence type="ECO:0000259" key="2">
    <source>
        <dbReference type="Pfam" id="PF12146"/>
    </source>
</evidence>
<keyword evidence="3" id="KW-0378">Hydrolase</keyword>
<dbReference type="OrthoDB" id="9800213at2"/>
<sequence length="252" mass="28120">MKEINLPEPFFFEAGPRAVLLLHAYTGSANDVRLLGRFLERNGYTVYAPNFTGHATGRFEDILDLGGPDVWFVDAMRAKEELIRKGYNQIAVFGLSMGGIMATRAIETGGFIGGGSFNSPIISFEESRVPVSFMHFAKLAKKKLGMANLEIEHELALMKPKLTIQLAQLDEFTELIKANLSAITVPYYIAQSGKDEMISADCGKFLADRLQDADVDYHFFPEATHVITVGKDRNEFEETVLAFLNRLNWNEG</sequence>
<organism evidence="3 5">
    <name type="scientific">Trichococcus ilyis</name>
    <dbReference type="NCBI Taxonomy" id="640938"/>
    <lineage>
        <taxon>Bacteria</taxon>
        <taxon>Bacillati</taxon>
        <taxon>Bacillota</taxon>
        <taxon>Bacilli</taxon>
        <taxon>Lactobacillales</taxon>
        <taxon>Carnobacteriaceae</taxon>
        <taxon>Trichococcus</taxon>
    </lineage>
</organism>
<dbReference type="AlphaFoldDB" id="A0A143YXQ2"/>
<dbReference type="EMBL" id="FNYT01000012">
    <property type="protein sequence ID" value="SEJ39033.1"/>
    <property type="molecule type" value="Genomic_DNA"/>
</dbReference>
<protein>
    <submittedName>
        <fullName evidence="3">Alpha/beta hydrolase fold-1</fullName>
    </submittedName>
    <submittedName>
        <fullName evidence="4">Carboxylesterase</fullName>
    </submittedName>
</protein>
<dbReference type="InterPro" id="IPR012354">
    <property type="entry name" value="Esterase_lipase"/>
</dbReference>
<reference evidence="3 5" key="1">
    <citation type="submission" date="2016-02" db="EMBL/GenBank/DDBJ databases">
        <authorList>
            <person name="Wen L."/>
            <person name="He K."/>
            <person name="Yang H."/>
        </authorList>
    </citation>
    <scope>NUCLEOTIDE SEQUENCE [LARGE SCALE GENOMIC DNA]</scope>
    <source>
        <strain evidence="3">Trichococcus_R210</strain>
    </source>
</reference>
<dbReference type="SUPFAM" id="SSF53474">
    <property type="entry name" value="alpha/beta-Hydrolases"/>
    <property type="match status" value="1"/>
</dbReference>
<feature type="active site" description="Charge relay system" evidence="1">
    <location>
        <position position="225"/>
    </location>
</feature>
<dbReference type="STRING" id="640938.TR210_1723"/>
<dbReference type="Gene3D" id="3.40.50.1820">
    <property type="entry name" value="alpha/beta hydrolase"/>
    <property type="match status" value="1"/>
</dbReference>
<dbReference type="PIRSF" id="PIRSF017388">
    <property type="entry name" value="Esterase_lipase"/>
    <property type="match status" value="1"/>
</dbReference>
<evidence type="ECO:0000313" key="4">
    <source>
        <dbReference type="EMBL" id="SEJ39033.1"/>
    </source>
</evidence>
<evidence type="ECO:0000313" key="3">
    <source>
        <dbReference type="EMBL" id="CZR00340.1"/>
    </source>
</evidence>
<proteinExistence type="predicted"/>
<dbReference type="EMBL" id="FJNB01000012">
    <property type="protein sequence ID" value="CZR00340.1"/>
    <property type="molecule type" value="Genomic_DNA"/>
</dbReference>
<dbReference type="RefSeq" id="WP_068623111.1">
    <property type="nucleotide sequence ID" value="NZ_FJNB01000012.1"/>
</dbReference>
<evidence type="ECO:0000313" key="6">
    <source>
        <dbReference type="Proteomes" id="UP000199280"/>
    </source>
</evidence>
<evidence type="ECO:0000256" key="1">
    <source>
        <dbReference type="PIRSR" id="PIRSR017388-1"/>
    </source>
</evidence>
<name>A0A143YXQ2_9LACT</name>
<dbReference type="InterPro" id="IPR029058">
    <property type="entry name" value="AB_hydrolase_fold"/>
</dbReference>
<reference evidence="4 6" key="2">
    <citation type="submission" date="2016-10" db="EMBL/GenBank/DDBJ databases">
        <authorList>
            <person name="Varghese N."/>
            <person name="Submissions S."/>
        </authorList>
    </citation>
    <scope>NUCLEOTIDE SEQUENCE [LARGE SCALE GENOMIC DNA]</scope>
    <source>
        <strain evidence="4 6">DSM 22150</strain>
    </source>
</reference>
<feature type="active site" description="Nucleophile" evidence="1">
    <location>
        <position position="96"/>
    </location>
</feature>
<dbReference type="GO" id="GO:0052689">
    <property type="term" value="F:carboxylic ester hydrolase activity"/>
    <property type="evidence" value="ECO:0007669"/>
    <property type="project" value="InterPro"/>
</dbReference>
<dbReference type="Proteomes" id="UP000076878">
    <property type="component" value="Unassembled WGS sequence"/>
</dbReference>